<dbReference type="RefSeq" id="WP_093212638.1">
    <property type="nucleotide sequence ID" value="NZ_FNFL01000002.1"/>
</dbReference>
<feature type="domain" description="Nitroreductase" evidence="4">
    <location>
        <begin position="26"/>
        <end position="85"/>
    </location>
</feature>
<sequence length="200" mass="22833">MSSTKIQPDIEKLRKAQYDIDPLFINRWSPRSFKADKEVPEDVLLSIFEAARWAPSALNIQPWKFILARTKKDREKFNSFIMEGNRIWCEKAPVLALIISKKTNDKIGDNATHAFDTGAAWGYLSLQASQKGLITHPMGGFDREKAREVLNIPEDYAIHAVVAIGYQGEKEALPEKLQEREQPSDRRPLQESIHEGTFQP</sequence>
<reference evidence="5 6" key="1">
    <citation type="submission" date="2016-10" db="EMBL/GenBank/DDBJ databases">
        <authorList>
            <person name="de Groot N.N."/>
        </authorList>
    </citation>
    <scope>NUCLEOTIDE SEQUENCE [LARGE SCALE GENOMIC DNA]</scope>
    <source>
        <strain evidence="5 6">CGMCC 1.6502</strain>
    </source>
</reference>
<protein>
    <submittedName>
        <fullName evidence="5">Nitroreductase</fullName>
    </submittedName>
</protein>
<evidence type="ECO:0000313" key="5">
    <source>
        <dbReference type="EMBL" id="SDJ99569.1"/>
    </source>
</evidence>
<dbReference type="Gene3D" id="3.40.109.10">
    <property type="entry name" value="NADH Oxidase"/>
    <property type="match status" value="1"/>
</dbReference>
<keyword evidence="2" id="KW-0560">Oxidoreductase</keyword>
<proteinExistence type="inferred from homology"/>
<dbReference type="OrthoDB" id="9782629at2"/>
<evidence type="ECO:0000256" key="2">
    <source>
        <dbReference type="ARBA" id="ARBA00023002"/>
    </source>
</evidence>
<dbReference type="InterPro" id="IPR000415">
    <property type="entry name" value="Nitroreductase-like"/>
</dbReference>
<evidence type="ECO:0000313" key="6">
    <source>
        <dbReference type="Proteomes" id="UP000198694"/>
    </source>
</evidence>
<accession>A0A1G8Y9L0</accession>
<dbReference type="InterPro" id="IPR029479">
    <property type="entry name" value="Nitroreductase"/>
</dbReference>
<dbReference type="PANTHER" id="PTHR43673">
    <property type="entry name" value="NAD(P)H NITROREDUCTASE YDGI-RELATED"/>
    <property type="match status" value="1"/>
</dbReference>
<dbReference type="CDD" id="cd02138">
    <property type="entry name" value="TdsD-like"/>
    <property type="match status" value="1"/>
</dbReference>
<evidence type="ECO:0000256" key="1">
    <source>
        <dbReference type="ARBA" id="ARBA00007118"/>
    </source>
</evidence>
<keyword evidence="6" id="KW-1185">Reference proteome</keyword>
<feature type="region of interest" description="Disordered" evidence="3">
    <location>
        <begin position="172"/>
        <end position="200"/>
    </location>
</feature>
<name>A0A1G8Y9L0_9BACI</name>
<feature type="domain" description="Nitroreductase" evidence="4">
    <location>
        <begin position="86"/>
        <end position="166"/>
    </location>
</feature>
<dbReference type="SUPFAM" id="SSF55469">
    <property type="entry name" value="FMN-dependent nitroreductase-like"/>
    <property type="match status" value="1"/>
</dbReference>
<dbReference type="GO" id="GO:0016491">
    <property type="term" value="F:oxidoreductase activity"/>
    <property type="evidence" value="ECO:0007669"/>
    <property type="project" value="UniProtKB-KW"/>
</dbReference>
<evidence type="ECO:0000256" key="3">
    <source>
        <dbReference type="SAM" id="MobiDB-lite"/>
    </source>
</evidence>
<gene>
    <name evidence="5" type="ORF">SAMN05216243_1491</name>
</gene>
<dbReference type="PANTHER" id="PTHR43673:SF10">
    <property type="entry name" value="NADH DEHYDROGENASE_NAD(P)H NITROREDUCTASE XCC3605-RELATED"/>
    <property type="match status" value="1"/>
</dbReference>
<dbReference type="Proteomes" id="UP000198694">
    <property type="component" value="Unassembled WGS sequence"/>
</dbReference>
<comment type="similarity">
    <text evidence="1">Belongs to the nitroreductase family.</text>
</comment>
<dbReference type="Pfam" id="PF00881">
    <property type="entry name" value="Nitroreductase"/>
    <property type="match status" value="2"/>
</dbReference>
<organism evidence="5 6">
    <name type="scientific">Sediminibacillus albus</name>
    <dbReference type="NCBI Taxonomy" id="407036"/>
    <lineage>
        <taxon>Bacteria</taxon>
        <taxon>Bacillati</taxon>
        <taxon>Bacillota</taxon>
        <taxon>Bacilli</taxon>
        <taxon>Bacillales</taxon>
        <taxon>Bacillaceae</taxon>
        <taxon>Sediminibacillus</taxon>
    </lineage>
</organism>
<dbReference type="STRING" id="407036.SAMN05216243_1491"/>
<dbReference type="AlphaFoldDB" id="A0A1G8Y9L0"/>
<dbReference type="EMBL" id="FNFL01000002">
    <property type="protein sequence ID" value="SDJ99569.1"/>
    <property type="molecule type" value="Genomic_DNA"/>
</dbReference>
<feature type="compositionally biased region" description="Basic and acidic residues" evidence="3">
    <location>
        <begin position="172"/>
        <end position="194"/>
    </location>
</feature>
<evidence type="ECO:0000259" key="4">
    <source>
        <dbReference type="Pfam" id="PF00881"/>
    </source>
</evidence>